<dbReference type="Proteomes" id="UP001610861">
    <property type="component" value="Unassembled WGS sequence"/>
</dbReference>
<feature type="transmembrane region" description="Helical" evidence="1">
    <location>
        <begin position="33"/>
        <end position="53"/>
    </location>
</feature>
<gene>
    <name evidence="2" type="ORF">ACH3VR_07935</name>
</gene>
<dbReference type="RefSeq" id="WP_396640210.1">
    <property type="nucleotide sequence ID" value="NZ_JBIQWL010000002.1"/>
</dbReference>
<evidence type="ECO:0000256" key="1">
    <source>
        <dbReference type="SAM" id="Phobius"/>
    </source>
</evidence>
<comment type="caution">
    <text evidence="2">The sequence shown here is derived from an EMBL/GenBank/DDBJ whole genome shotgun (WGS) entry which is preliminary data.</text>
</comment>
<dbReference type="EMBL" id="JBIQWL010000002">
    <property type="protein sequence ID" value="MFH8250279.1"/>
    <property type="molecule type" value="Genomic_DNA"/>
</dbReference>
<sequence length="91" mass="10061">MRKYLFGTGLFGVILGGVGLLRAVRGNAPFTWRVALAFVSWAISLTLAIGTIIDIGRAERGHVVDPDSPIAGQEERLLQKRLVRKRRLYGQ</sequence>
<organism evidence="2 3">
    <name type="scientific">Microbacterium alkaliflavum</name>
    <dbReference type="NCBI Taxonomy" id="3248839"/>
    <lineage>
        <taxon>Bacteria</taxon>
        <taxon>Bacillati</taxon>
        <taxon>Actinomycetota</taxon>
        <taxon>Actinomycetes</taxon>
        <taxon>Micrococcales</taxon>
        <taxon>Microbacteriaceae</taxon>
        <taxon>Microbacterium</taxon>
    </lineage>
</organism>
<name>A0ABW7Q5Z3_9MICO</name>
<proteinExistence type="predicted"/>
<accession>A0ABW7Q5Z3</accession>
<keyword evidence="1" id="KW-1133">Transmembrane helix</keyword>
<keyword evidence="1" id="KW-0812">Transmembrane</keyword>
<evidence type="ECO:0008006" key="4">
    <source>
        <dbReference type="Google" id="ProtNLM"/>
    </source>
</evidence>
<protein>
    <recommendedName>
        <fullName evidence="4">NADH:ubiquinone oxidoreductase</fullName>
    </recommendedName>
</protein>
<keyword evidence="3" id="KW-1185">Reference proteome</keyword>
<reference evidence="2 3" key="1">
    <citation type="submission" date="2024-09" db="EMBL/GenBank/DDBJ databases">
        <authorList>
            <person name="Pan X."/>
        </authorList>
    </citation>
    <scope>NUCLEOTIDE SEQUENCE [LARGE SCALE GENOMIC DNA]</scope>
    <source>
        <strain evidence="2 3">B2969</strain>
    </source>
</reference>
<keyword evidence="1" id="KW-0472">Membrane</keyword>
<evidence type="ECO:0000313" key="2">
    <source>
        <dbReference type="EMBL" id="MFH8250279.1"/>
    </source>
</evidence>
<evidence type="ECO:0000313" key="3">
    <source>
        <dbReference type="Proteomes" id="UP001610861"/>
    </source>
</evidence>